<dbReference type="AlphaFoldDB" id="A0AAW8JI07"/>
<keyword evidence="1" id="KW-0472">Membrane</keyword>
<feature type="domain" description="Type VI secretion system component TssM1 N-terminal" evidence="4">
    <location>
        <begin position="202"/>
        <end position="459"/>
    </location>
</feature>
<dbReference type="Pfam" id="PF06761">
    <property type="entry name" value="IcmF-related"/>
    <property type="match status" value="1"/>
</dbReference>
<evidence type="ECO:0000313" key="5">
    <source>
        <dbReference type="EMBL" id="MDQ9071873.1"/>
    </source>
</evidence>
<dbReference type="InterPro" id="IPR027417">
    <property type="entry name" value="P-loop_NTPase"/>
</dbReference>
<name>A0AAW8JI07_9GAMM</name>
<dbReference type="InterPro" id="IPR025743">
    <property type="entry name" value="TssM1_N"/>
</dbReference>
<evidence type="ECO:0000259" key="2">
    <source>
        <dbReference type="Pfam" id="PF06744"/>
    </source>
</evidence>
<dbReference type="Gene3D" id="3.40.50.300">
    <property type="entry name" value="P-loop containing nucleotide triphosphate hydrolases"/>
    <property type="match status" value="1"/>
</dbReference>
<evidence type="ECO:0000313" key="6">
    <source>
        <dbReference type="Proteomes" id="UP001243195"/>
    </source>
</evidence>
<feature type="transmembrane region" description="Helical" evidence="1">
    <location>
        <begin position="453"/>
        <end position="473"/>
    </location>
</feature>
<dbReference type="EMBL" id="JAVIDA010000012">
    <property type="protein sequence ID" value="MDQ9071873.1"/>
    <property type="molecule type" value="Genomic_DNA"/>
</dbReference>
<proteinExistence type="predicted"/>
<dbReference type="InterPro" id="IPR017731">
    <property type="entry name" value="TssM1-like"/>
</dbReference>
<dbReference type="Pfam" id="PF06744">
    <property type="entry name" value="IcmF_C"/>
    <property type="match status" value="1"/>
</dbReference>
<dbReference type="SUPFAM" id="SSF52540">
    <property type="entry name" value="P-loop containing nucleoside triphosphate hydrolases"/>
    <property type="match status" value="1"/>
</dbReference>
<dbReference type="InterPro" id="IPR053156">
    <property type="entry name" value="T6SS_TssM-like"/>
</dbReference>
<dbReference type="Proteomes" id="UP001243195">
    <property type="component" value="Unassembled WGS sequence"/>
</dbReference>
<feature type="transmembrane region" description="Helical" evidence="1">
    <location>
        <begin position="43"/>
        <end position="63"/>
    </location>
</feature>
<comment type="caution">
    <text evidence="5">The sequence shown here is derived from an EMBL/GenBank/DDBJ whole genome shotgun (WGS) entry which is preliminary data.</text>
</comment>
<dbReference type="NCBIfam" id="TIGR03348">
    <property type="entry name" value="VI_IcmF"/>
    <property type="match status" value="1"/>
</dbReference>
<dbReference type="Pfam" id="PF14331">
    <property type="entry name" value="IcmF-related_N"/>
    <property type="match status" value="1"/>
</dbReference>
<organism evidence="5 6">
    <name type="scientific">Acinetobacter gerneri</name>
    <dbReference type="NCBI Taxonomy" id="202952"/>
    <lineage>
        <taxon>Bacteria</taxon>
        <taxon>Pseudomonadati</taxon>
        <taxon>Pseudomonadota</taxon>
        <taxon>Gammaproteobacteria</taxon>
        <taxon>Moraxellales</taxon>
        <taxon>Moraxellaceae</taxon>
        <taxon>Acinetobacter</taxon>
    </lineage>
</organism>
<feature type="domain" description="IcmF-related" evidence="3">
    <location>
        <begin position="530"/>
        <end position="811"/>
    </location>
</feature>
<sequence>MGFLTMFSWSSMWSIFGLVSLISAIWFAGPAIAIDKYKPLDTVMARVIATVVVCLIFLGIYLFKLYKTRKMNQHVIEEIKASDIGEEKTLQPETDSELKEQFSNIDNILLREQSKENKNFFQRLFANNGEYIYQKPWFVVVGAPGVGKTSAILNSGLTFPVGTTDHVSKLAGTRDCDWFLTDEALLLDTAGRFVEQNNDIQNTNDWNELLGLLKRCRPKQPINGLVLMLSAEDIIDTNEEKLKLQLQQIRMRLQEMQSSFNTTFPLYIVVNKIDLVVGFNQYFNYIDDQDRKKAFGVSLDPLTETTAEKINTMTDEIDVIVEKLKINLFKTVSYNNQNNDPADLGIGFATEFEKFSHSLKVYLKKMLNLSRYDADLNLAGVYFTSAVQEEDENFILDEQDKSVLQPKYATNQNAHLISKSKSFFLNEIFKILLLDTANTAGIDNNWLKKQRKIYWICAALFGLAFLIFLFLLIRAYSYNSKYQEAVEQQLKPVELMSKNVDPNNISSVLNFTNRVYTLPEYNINKELLNKSFFQNFGLKQHDDIAKAALAKHQSLIDENVLPLLSNEINRQLKNSIDGKNYKDVYNNLKAYLMLYQPEHYDKKFIYQWAVNNVLAKTSPDPSALAALEKLINSKKITPRATYDLGLVTQARDLLVYTDVAAIIMQDVSQYTKSLDQRSIPVTSFVTMGGVSTNNIFRRVSARTLNDPVNPLFTKYGYQNIFLPFVNQRLKNVYKEEKWVIGDNAQMKPMDEVIADIYRIYALQYTATWKSYIQDVRMVQPGNLQQAIVMAKQLSEKNSSLAGIIKGISANTKLTADAPTAAANTDDSKNLADVEAAKKAAVNTAVAANKMIDESKVQGYLESISNNFSQFQSLTQTTSESGAQLDEIIKSINDLYVYLVALELSIQSEDQLMPDVRPLVNYKAQVNRLPDPFRPMLDVFVGKITASSQAYKDSQVSALAKQQDQVVQNTCKNLIANKYPFVKSSQQDISIQELAQLFGTDGAYLKTLSSNVMVSENGQVPFRSLLDGGVVKTTKTYSNAEAINAQLFAGKNVPKIDLIMNIKAMDKNIDNLNIYYDSKKIQYFHGPLKDVVMTWPAKDNRFVLEATSADAKPERIEVNGDWSVFRLIDKASKVIATPDGRGVLATFELGQNKVYIEFKAVSGQNPFNLTSLKEFKC</sequence>
<protein>
    <submittedName>
        <fullName evidence="5">Type VI secretion system membrane subunit TssM</fullName>
    </submittedName>
</protein>
<dbReference type="PANTHER" id="PTHR36153">
    <property type="entry name" value="INNER MEMBRANE PROTEIN-RELATED"/>
    <property type="match status" value="1"/>
</dbReference>
<evidence type="ECO:0000259" key="3">
    <source>
        <dbReference type="Pfam" id="PF06761"/>
    </source>
</evidence>
<dbReference type="InterPro" id="IPR010623">
    <property type="entry name" value="IcmF_C"/>
</dbReference>
<dbReference type="CDD" id="cd00882">
    <property type="entry name" value="Ras_like_GTPase"/>
    <property type="match status" value="1"/>
</dbReference>
<feature type="domain" description="Type VI secretion system IcmF C-terminal" evidence="2">
    <location>
        <begin position="1062"/>
        <end position="1160"/>
    </location>
</feature>
<reference evidence="5" key="1">
    <citation type="submission" date="2023-08" db="EMBL/GenBank/DDBJ databases">
        <title>Emergence of clinically-relevant ST2 carbapenem-resistant Acinetobacter baumannii strains in hospital sewages in Zhejiang, East of China.</title>
        <authorList>
            <person name="Kaichao C."/>
            <person name="Zhang R."/>
        </authorList>
    </citation>
    <scope>NUCLEOTIDE SEQUENCE</scope>
    <source>
        <strain evidence="5">M-SY-60</strain>
    </source>
</reference>
<dbReference type="PANTHER" id="PTHR36153:SF1">
    <property type="entry name" value="TYPE VI SECRETION SYSTEM COMPONENT TSSM1"/>
    <property type="match status" value="1"/>
</dbReference>
<evidence type="ECO:0000256" key="1">
    <source>
        <dbReference type="SAM" id="Phobius"/>
    </source>
</evidence>
<dbReference type="RefSeq" id="WP_308956377.1">
    <property type="nucleotide sequence ID" value="NZ_JAVICY010000015.1"/>
</dbReference>
<accession>A0AAW8JI07</accession>
<gene>
    <name evidence="5" type="primary">tssM</name>
    <name evidence="5" type="ORF">RFH51_10425</name>
</gene>
<keyword evidence="1" id="KW-1133">Transmembrane helix</keyword>
<keyword evidence="1" id="KW-0812">Transmembrane</keyword>
<evidence type="ECO:0000259" key="4">
    <source>
        <dbReference type="Pfam" id="PF14331"/>
    </source>
</evidence>
<dbReference type="InterPro" id="IPR009612">
    <property type="entry name" value="IcmF-rel"/>
</dbReference>